<dbReference type="Gene3D" id="3.30.40.10">
    <property type="entry name" value="Zinc/RING finger domain, C3HC4 (zinc finger)"/>
    <property type="match status" value="1"/>
</dbReference>
<evidence type="ECO:0000256" key="3">
    <source>
        <dbReference type="ARBA" id="ARBA00022679"/>
    </source>
</evidence>
<feature type="compositionally biased region" description="Gly residues" evidence="9">
    <location>
        <begin position="371"/>
        <end position="383"/>
    </location>
</feature>
<gene>
    <name evidence="11" type="ORF">LIER_37705</name>
</gene>
<proteinExistence type="predicted"/>
<keyword evidence="11" id="KW-0436">Ligase</keyword>
<evidence type="ECO:0000256" key="7">
    <source>
        <dbReference type="ARBA" id="ARBA00022833"/>
    </source>
</evidence>
<evidence type="ECO:0000256" key="4">
    <source>
        <dbReference type="ARBA" id="ARBA00022723"/>
    </source>
</evidence>
<dbReference type="InterPro" id="IPR039525">
    <property type="entry name" value="RNF126-like_zinc-ribbon"/>
</dbReference>
<evidence type="ECO:0000256" key="1">
    <source>
        <dbReference type="ARBA" id="ARBA00000900"/>
    </source>
</evidence>
<comment type="caution">
    <text evidence="11">The sequence shown here is derived from an EMBL/GenBank/DDBJ whole genome shotgun (WGS) entry which is preliminary data.</text>
</comment>
<organism evidence="11 12">
    <name type="scientific">Lithospermum erythrorhizon</name>
    <name type="common">Purple gromwell</name>
    <name type="synonym">Lithospermum officinale var. erythrorhizon</name>
    <dbReference type="NCBI Taxonomy" id="34254"/>
    <lineage>
        <taxon>Eukaryota</taxon>
        <taxon>Viridiplantae</taxon>
        <taxon>Streptophyta</taxon>
        <taxon>Embryophyta</taxon>
        <taxon>Tracheophyta</taxon>
        <taxon>Spermatophyta</taxon>
        <taxon>Magnoliopsida</taxon>
        <taxon>eudicotyledons</taxon>
        <taxon>Gunneridae</taxon>
        <taxon>Pentapetalae</taxon>
        <taxon>asterids</taxon>
        <taxon>lamiids</taxon>
        <taxon>Boraginales</taxon>
        <taxon>Boraginaceae</taxon>
        <taxon>Boraginoideae</taxon>
        <taxon>Lithospermeae</taxon>
        <taxon>Lithospermum</taxon>
    </lineage>
</organism>
<dbReference type="AlphaFoldDB" id="A0AAV3PTS3"/>
<dbReference type="SMART" id="SM00184">
    <property type="entry name" value="RING"/>
    <property type="match status" value="1"/>
</dbReference>
<dbReference type="PANTHER" id="PTHR15710:SF108">
    <property type="entry name" value="OS03G0286100 PROTEIN"/>
    <property type="match status" value="1"/>
</dbReference>
<evidence type="ECO:0000256" key="6">
    <source>
        <dbReference type="ARBA" id="ARBA00022786"/>
    </source>
</evidence>
<sequence>MSNNNSQAPSGSDPTHYWCYNCNKRVTIQTHSDQSNVVCFDCNNGFVESISPSPVESDFLTVLRLISEAAREHHPPPNNNHVEEDDDIQERGRILDRVDEIRDDEDDVEDDDYVNENIEDFGMGGRGDEILGVDQVNGNRDEEVDFGIGGRESLSLGDDIFRIGENRDGVDEEVDFGMGERGSLSLGDDEIRTRRVVEALRRTLIGEHSRGRRNEGLRRNRILDWAEILMGLEDHSIEMRLNVPEVDSYVGDPGDYVDAAGYEALLRNLVDSDNGGRRGAPPASKLAVEGLESRVVRSEEEVVLCAVCKELVNVGESGKVFPCEHLYHGECIVPWLEARNSCPICRFELPTDDPEYEEERKKKVDREKGSSSGGVGVGVDGDH</sequence>
<dbReference type="InterPro" id="IPR013083">
    <property type="entry name" value="Znf_RING/FYVE/PHD"/>
</dbReference>
<evidence type="ECO:0000313" key="11">
    <source>
        <dbReference type="EMBL" id="GAA0153618.1"/>
    </source>
</evidence>
<feature type="domain" description="RING-type" evidence="10">
    <location>
        <begin position="305"/>
        <end position="346"/>
    </location>
</feature>
<keyword evidence="7" id="KW-0862">Zinc</keyword>
<accession>A0AAV3PTS3</accession>
<dbReference type="Pfam" id="PF13639">
    <property type="entry name" value="zf-RING_2"/>
    <property type="match status" value="1"/>
</dbReference>
<dbReference type="GO" id="GO:0008270">
    <property type="term" value="F:zinc ion binding"/>
    <property type="evidence" value="ECO:0007669"/>
    <property type="project" value="UniProtKB-KW"/>
</dbReference>
<evidence type="ECO:0000256" key="2">
    <source>
        <dbReference type="ARBA" id="ARBA00012483"/>
    </source>
</evidence>
<dbReference type="InterPro" id="IPR001841">
    <property type="entry name" value="Znf_RING"/>
</dbReference>
<feature type="region of interest" description="Disordered" evidence="9">
    <location>
        <begin position="70"/>
        <end position="91"/>
    </location>
</feature>
<feature type="compositionally biased region" description="Basic and acidic residues" evidence="9">
    <location>
        <begin position="358"/>
        <end position="369"/>
    </location>
</feature>
<keyword evidence="6" id="KW-0833">Ubl conjugation pathway</keyword>
<keyword evidence="5 8" id="KW-0863">Zinc-finger</keyword>
<name>A0AAV3PTS3_LITER</name>
<comment type="catalytic activity">
    <reaction evidence="1">
        <text>S-ubiquitinyl-[E2 ubiquitin-conjugating enzyme]-L-cysteine + [acceptor protein]-L-lysine = [E2 ubiquitin-conjugating enzyme]-L-cysteine + N(6)-ubiquitinyl-[acceptor protein]-L-lysine.</text>
        <dbReference type="EC" id="2.3.2.27"/>
    </reaction>
</comment>
<dbReference type="FunFam" id="3.30.40.10:FF:000127">
    <property type="entry name" value="E3 ubiquitin-protein ligase RNF181"/>
    <property type="match status" value="1"/>
</dbReference>
<keyword evidence="12" id="KW-1185">Reference proteome</keyword>
<dbReference type="SUPFAM" id="SSF57850">
    <property type="entry name" value="RING/U-box"/>
    <property type="match status" value="1"/>
</dbReference>
<dbReference type="PROSITE" id="PS50089">
    <property type="entry name" value="ZF_RING_2"/>
    <property type="match status" value="1"/>
</dbReference>
<dbReference type="EC" id="2.3.2.27" evidence="2"/>
<evidence type="ECO:0000259" key="10">
    <source>
        <dbReference type="PROSITE" id="PS50089"/>
    </source>
</evidence>
<dbReference type="GO" id="GO:0061630">
    <property type="term" value="F:ubiquitin protein ligase activity"/>
    <property type="evidence" value="ECO:0007669"/>
    <property type="project" value="UniProtKB-EC"/>
</dbReference>
<evidence type="ECO:0000256" key="5">
    <source>
        <dbReference type="ARBA" id="ARBA00022771"/>
    </source>
</evidence>
<evidence type="ECO:0000256" key="8">
    <source>
        <dbReference type="PROSITE-ProRule" id="PRU00175"/>
    </source>
</evidence>
<dbReference type="EMBL" id="BAABME010018382">
    <property type="protein sequence ID" value="GAA0153618.1"/>
    <property type="molecule type" value="Genomic_DNA"/>
</dbReference>
<dbReference type="GO" id="GO:0016874">
    <property type="term" value="F:ligase activity"/>
    <property type="evidence" value="ECO:0007669"/>
    <property type="project" value="UniProtKB-KW"/>
</dbReference>
<dbReference type="GO" id="GO:0005737">
    <property type="term" value="C:cytoplasm"/>
    <property type="evidence" value="ECO:0007669"/>
    <property type="project" value="TreeGrafter"/>
</dbReference>
<keyword evidence="3" id="KW-0808">Transferase</keyword>
<evidence type="ECO:0000313" key="12">
    <source>
        <dbReference type="Proteomes" id="UP001454036"/>
    </source>
</evidence>
<evidence type="ECO:0000256" key="9">
    <source>
        <dbReference type="SAM" id="MobiDB-lite"/>
    </source>
</evidence>
<reference evidence="11 12" key="1">
    <citation type="submission" date="2024-01" db="EMBL/GenBank/DDBJ databases">
        <title>The complete chloroplast genome sequence of Lithospermum erythrorhizon: insights into the phylogenetic relationship among Boraginaceae species and the maternal lineages of purple gromwells.</title>
        <authorList>
            <person name="Okada T."/>
            <person name="Watanabe K."/>
        </authorList>
    </citation>
    <scope>NUCLEOTIDE SEQUENCE [LARGE SCALE GENOMIC DNA]</scope>
</reference>
<dbReference type="PANTHER" id="PTHR15710">
    <property type="entry name" value="E3 UBIQUITIN-PROTEIN LIGASE PRAJA"/>
    <property type="match status" value="1"/>
</dbReference>
<protein>
    <recommendedName>
        <fullName evidence="2">RING-type E3 ubiquitin transferase</fullName>
        <ecNumber evidence="2">2.3.2.27</ecNumber>
    </recommendedName>
</protein>
<feature type="region of interest" description="Disordered" evidence="9">
    <location>
        <begin position="354"/>
        <end position="383"/>
    </location>
</feature>
<keyword evidence="4" id="KW-0479">Metal-binding</keyword>
<dbReference type="Proteomes" id="UP001454036">
    <property type="component" value="Unassembled WGS sequence"/>
</dbReference>
<dbReference type="GO" id="GO:0016567">
    <property type="term" value="P:protein ubiquitination"/>
    <property type="evidence" value="ECO:0007669"/>
    <property type="project" value="TreeGrafter"/>
</dbReference>
<dbReference type="Pfam" id="PF14369">
    <property type="entry name" value="Zn_ribbon_19"/>
    <property type="match status" value="1"/>
</dbReference>